<feature type="domain" description="Reverse transcriptase/retrotransposon-derived protein RNase H-like" evidence="1">
    <location>
        <begin position="20"/>
        <end position="87"/>
    </location>
</feature>
<evidence type="ECO:0000313" key="2">
    <source>
        <dbReference type="Proteomes" id="UP000818029"/>
    </source>
</evidence>
<gene>
    <name evidence="3" type="primary">LOC121205042</name>
</gene>
<dbReference type="InterPro" id="IPR041577">
    <property type="entry name" value="RT_RNaseH_2"/>
</dbReference>
<proteinExistence type="predicted"/>
<reference evidence="3" key="2">
    <citation type="submission" date="2025-08" db="UniProtKB">
        <authorList>
            <consortium name="RefSeq"/>
        </authorList>
    </citation>
    <scope>IDENTIFICATION</scope>
</reference>
<dbReference type="GeneID" id="121205042"/>
<dbReference type="PANTHER" id="PTHR34072:SF59">
    <property type="entry name" value="CCHC-TYPE INTEGRASE"/>
    <property type="match status" value="1"/>
</dbReference>
<dbReference type="PANTHER" id="PTHR34072">
    <property type="entry name" value="ENZYMATIC POLYPROTEIN-RELATED"/>
    <property type="match status" value="1"/>
</dbReference>
<evidence type="ECO:0000259" key="1">
    <source>
        <dbReference type="Pfam" id="PF17919"/>
    </source>
</evidence>
<keyword evidence="2" id="KW-1185">Reference proteome</keyword>
<accession>A0ABM2YQ99</accession>
<dbReference type="InterPro" id="IPR043502">
    <property type="entry name" value="DNA/RNA_pol_sf"/>
</dbReference>
<protein>
    <recommendedName>
        <fullName evidence="1">Reverse transcriptase/retrotransposon-derived protein RNase H-like domain-containing protein</fullName>
    </recommendedName>
</protein>
<name>A0ABM2YQ99_GOSHI</name>
<dbReference type="RefSeq" id="XP_040931904.1">
    <property type="nucleotide sequence ID" value="XM_041075970.1"/>
</dbReference>
<organism evidence="2 3">
    <name type="scientific">Gossypium hirsutum</name>
    <name type="common">Upland cotton</name>
    <name type="synonym">Gossypium mexicanum</name>
    <dbReference type="NCBI Taxonomy" id="3635"/>
    <lineage>
        <taxon>Eukaryota</taxon>
        <taxon>Viridiplantae</taxon>
        <taxon>Streptophyta</taxon>
        <taxon>Embryophyta</taxon>
        <taxon>Tracheophyta</taxon>
        <taxon>Spermatophyta</taxon>
        <taxon>Magnoliopsida</taxon>
        <taxon>eudicotyledons</taxon>
        <taxon>Gunneridae</taxon>
        <taxon>Pentapetalae</taxon>
        <taxon>rosids</taxon>
        <taxon>malvids</taxon>
        <taxon>Malvales</taxon>
        <taxon>Malvaceae</taxon>
        <taxon>Malvoideae</taxon>
        <taxon>Gossypium</taxon>
    </lineage>
</organism>
<reference evidence="2" key="1">
    <citation type="journal article" date="2020" name="Nat. Genet.">
        <title>Genomic diversifications of five Gossypium allopolyploid species and their impact on cotton improvement.</title>
        <authorList>
            <person name="Chen Z.J."/>
            <person name="Sreedasyam A."/>
            <person name="Ando A."/>
            <person name="Song Q."/>
            <person name="De Santiago L.M."/>
            <person name="Hulse-Kemp A.M."/>
            <person name="Ding M."/>
            <person name="Ye W."/>
            <person name="Kirkbride R.C."/>
            <person name="Jenkins J."/>
            <person name="Plott C."/>
            <person name="Lovell J."/>
            <person name="Lin Y.M."/>
            <person name="Vaughn R."/>
            <person name="Liu B."/>
            <person name="Simpson S."/>
            <person name="Scheffler B.E."/>
            <person name="Wen L."/>
            <person name="Saski C.A."/>
            <person name="Grover C.E."/>
            <person name="Hu G."/>
            <person name="Conover J.L."/>
            <person name="Carlson J.W."/>
            <person name="Shu S."/>
            <person name="Boston L.B."/>
            <person name="Williams M."/>
            <person name="Peterson D.G."/>
            <person name="McGee K."/>
            <person name="Jones D.C."/>
            <person name="Wendel J.F."/>
            <person name="Stelly D.M."/>
            <person name="Grimwood J."/>
            <person name="Schmutz J."/>
        </authorList>
    </citation>
    <scope>NUCLEOTIDE SEQUENCE [LARGE SCALE GENOMIC DNA]</scope>
    <source>
        <strain evidence="2">cv. TM-1</strain>
    </source>
</reference>
<evidence type="ECO:0000313" key="3">
    <source>
        <dbReference type="RefSeq" id="XP_040931904.1"/>
    </source>
</evidence>
<dbReference type="SUPFAM" id="SSF56672">
    <property type="entry name" value="DNA/RNA polymerases"/>
    <property type="match status" value="1"/>
</dbReference>
<dbReference type="Pfam" id="PF17919">
    <property type="entry name" value="RT_RNaseH_2"/>
    <property type="match status" value="1"/>
</dbReference>
<sequence length="153" mass="17003">MVSTERIHVITKKIEAVLNWKQLKNVSESHNFLGLPEFGKEFVVYSDASHVSLGCVLMQDDKVMAYASRQLKTHERNYPTHDLELAANSDVSFLLISFLFGNLCEFPLAHRAILVFVVLAEKVVVKEIRSDDLIVLLSVLAESFGGLGIAVAS</sequence>
<dbReference type="Proteomes" id="UP000818029">
    <property type="component" value="Chromosome A08"/>
</dbReference>